<dbReference type="PANTHER" id="PTHR43047:SF63">
    <property type="entry name" value="HISTIDINE KINASE"/>
    <property type="match status" value="1"/>
</dbReference>
<dbReference type="SUPFAM" id="SSF55874">
    <property type="entry name" value="ATPase domain of HSP90 chaperone/DNA topoisomerase II/histidine kinase"/>
    <property type="match status" value="1"/>
</dbReference>
<dbReference type="NCBIfam" id="TIGR00229">
    <property type="entry name" value="sensory_box"/>
    <property type="match status" value="1"/>
</dbReference>
<feature type="domain" description="Histidine kinase" evidence="8">
    <location>
        <begin position="656"/>
        <end position="873"/>
    </location>
</feature>
<dbReference type="Pfam" id="PF02518">
    <property type="entry name" value="HATPase_c"/>
    <property type="match status" value="1"/>
</dbReference>
<dbReference type="SUPFAM" id="SSF47384">
    <property type="entry name" value="Homodimeric domain of signal transducing histidine kinase"/>
    <property type="match status" value="1"/>
</dbReference>
<dbReference type="InterPro" id="IPR035965">
    <property type="entry name" value="PAS-like_dom_sf"/>
</dbReference>
<dbReference type="Pfam" id="PF00072">
    <property type="entry name" value="Response_reg"/>
    <property type="match status" value="1"/>
</dbReference>
<dbReference type="SMART" id="SM00387">
    <property type="entry name" value="HATPase_c"/>
    <property type="match status" value="1"/>
</dbReference>
<keyword evidence="6 11" id="KW-0418">Kinase</keyword>
<feature type="modified residue" description="4-aspartylphosphate" evidence="7">
    <location>
        <position position="952"/>
    </location>
</feature>
<comment type="subcellular location">
    <subcellularLocation>
        <location evidence="2">Cell inner membrane</location>
        <topology evidence="2">Multi-pass membrane protein</topology>
    </subcellularLocation>
</comment>
<evidence type="ECO:0000259" key="10">
    <source>
        <dbReference type="PROSITE" id="PS50113"/>
    </source>
</evidence>
<dbReference type="InterPro" id="IPR000014">
    <property type="entry name" value="PAS"/>
</dbReference>
<evidence type="ECO:0000256" key="2">
    <source>
        <dbReference type="ARBA" id="ARBA00004429"/>
    </source>
</evidence>
<evidence type="ECO:0000259" key="8">
    <source>
        <dbReference type="PROSITE" id="PS50109"/>
    </source>
</evidence>
<dbReference type="Pfam" id="PF00512">
    <property type="entry name" value="HisKA"/>
    <property type="match status" value="1"/>
</dbReference>
<evidence type="ECO:0000256" key="6">
    <source>
        <dbReference type="ARBA" id="ARBA00022777"/>
    </source>
</evidence>
<dbReference type="FunFam" id="3.30.565.10:FF:000006">
    <property type="entry name" value="Sensor histidine kinase WalK"/>
    <property type="match status" value="1"/>
</dbReference>
<keyword evidence="5 11" id="KW-0808">Transferase</keyword>
<dbReference type="InterPro" id="IPR004358">
    <property type="entry name" value="Sig_transdc_His_kin-like_C"/>
</dbReference>
<dbReference type="SMART" id="SM00091">
    <property type="entry name" value="PAS"/>
    <property type="match status" value="3"/>
</dbReference>
<dbReference type="eggNOG" id="COG3706">
    <property type="taxonomic scope" value="Bacteria"/>
</dbReference>
<accession>I0HR55</accession>
<evidence type="ECO:0000256" key="5">
    <source>
        <dbReference type="ARBA" id="ARBA00022679"/>
    </source>
</evidence>
<dbReference type="CDD" id="cd00075">
    <property type="entry name" value="HATPase"/>
    <property type="match status" value="1"/>
</dbReference>
<dbReference type="SUPFAM" id="SSF55785">
    <property type="entry name" value="PYP-like sensor domain (PAS domain)"/>
    <property type="match status" value="4"/>
</dbReference>
<name>I0HR55_RUBGI</name>
<dbReference type="Gene3D" id="3.30.565.10">
    <property type="entry name" value="Histidine kinase-like ATPase, C-terminal domain"/>
    <property type="match status" value="1"/>
</dbReference>
<dbReference type="GO" id="GO:0005886">
    <property type="term" value="C:plasma membrane"/>
    <property type="evidence" value="ECO:0007669"/>
    <property type="project" value="UniProtKB-SubCell"/>
</dbReference>
<dbReference type="Gene3D" id="3.40.50.2300">
    <property type="match status" value="1"/>
</dbReference>
<dbReference type="SMART" id="SM00448">
    <property type="entry name" value="REC"/>
    <property type="match status" value="1"/>
</dbReference>
<evidence type="ECO:0000256" key="4">
    <source>
        <dbReference type="ARBA" id="ARBA00022553"/>
    </source>
</evidence>
<dbReference type="InterPro" id="IPR005467">
    <property type="entry name" value="His_kinase_dom"/>
</dbReference>
<gene>
    <name evidence="11" type="ordered locus">RGE_21510</name>
</gene>
<protein>
    <recommendedName>
        <fullName evidence="3">histidine kinase</fullName>
        <ecNumber evidence="3">2.7.13.3</ecNumber>
    </recommendedName>
</protein>
<feature type="domain" description="PAC" evidence="10">
    <location>
        <begin position="587"/>
        <end position="639"/>
    </location>
</feature>
<dbReference type="InterPro" id="IPR001610">
    <property type="entry name" value="PAC"/>
</dbReference>
<dbReference type="SMART" id="SM00388">
    <property type="entry name" value="HisKA"/>
    <property type="match status" value="1"/>
</dbReference>
<dbReference type="STRING" id="983917.RGE_21510"/>
<dbReference type="InterPro" id="IPR003661">
    <property type="entry name" value="HisK_dim/P_dom"/>
</dbReference>
<dbReference type="InterPro" id="IPR013655">
    <property type="entry name" value="PAS_fold_3"/>
</dbReference>
<dbReference type="Gene3D" id="2.10.70.100">
    <property type="match status" value="2"/>
</dbReference>
<dbReference type="Pfam" id="PF08447">
    <property type="entry name" value="PAS_3"/>
    <property type="match status" value="3"/>
</dbReference>
<evidence type="ECO:0000259" key="9">
    <source>
        <dbReference type="PROSITE" id="PS50110"/>
    </source>
</evidence>
<evidence type="ECO:0000313" key="11">
    <source>
        <dbReference type="EMBL" id="BAL95492.1"/>
    </source>
</evidence>
<feature type="domain" description="PAC" evidence="10">
    <location>
        <begin position="333"/>
        <end position="386"/>
    </location>
</feature>
<dbReference type="EC" id="2.7.13.3" evidence="3"/>
<dbReference type="SMART" id="SM00086">
    <property type="entry name" value="PAC"/>
    <property type="match status" value="3"/>
</dbReference>
<dbReference type="RefSeq" id="WP_014428355.1">
    <property type="nucleotide sequence ID" value="NC_017075.1"/>
</dbReference>
<dbReference type="PROSITE" id="PS50109">
    <property type="entry name" value="HIS_KIN"/>
    <property type="match status" value="1"/>
</dbReference>
<dbReference type="eggNOG" id="COG2202">
    <property type="taxonomic scope" value="Bacteria"/>
</dbReference>
<dbReference type="InterPro" id="IPR000700">
    <property type="entry name" value="PAS-assoc_C"/>
</dbReference>
<feature type="domain" description="Response regulatory" evidence="9">
    <location>
        <begin position="902"/>
        <end position="1019"/>
    </location>
</feature>
<dbReference type="CDD" id="cd00130">
    <property type="entry name" value="PAS"/>
    <property type="match status" value="2"/>
</dbReference>
<dbReference type="PANTHER" id="PTHR43047">
    <property type="entry name" value="TWO-COMPONENT HISTIDINE PROTEIN KINASE"/>
    <property type="match status" value="1"/>
</dbReference>
<evidence type="ECO:0000256" key="7">
    <source>
        <dbReference type="PROSITE-ProRule" id="PRU00169"/>
    </source>
</evidence>
<dbReference type="PATRIC" id="fig|983917.3.peg.2081"/>
<dbReference type="eggNOG" id="COG3852">
    <property type="taxonomic scope" value="Bacteria"/>
</dbReference>
<dbReference type="InterPro" id="IPR036097">
    <property type="entry name" value="HisK_dim/P_sf"/>
</dbReference>
<sequence length="1024" mass="113181">MPRRESTPPPAPTAADLAPVDWFEALPAATLALDADGRLQRLNAAARTLLGREGAAPGTPAAELLGLDAEAAARLAQGWDERRSFELRRHAPAGARWIAVTPARLADGSLLLSLVSRDAERAVEAERDELRALQDVAVSVGRLGRWERDLRTGRGFWDRRVFAMRGLDGEGEAPPMEEAERAIVAADHEGFVGSIRQTLQRLGHHRYRYHARTPAGQLRSLLCECVVLPDEQGRASRAVGFLVDDTLAWSLAHSHDSTMSQIAMAADMTGIALWRHDLGDDRVHYNPRAAQVLGLPLEPRGLPAAQLRELVHPQDLPRLDAQRQAVLASDEPVDTELRYRRPDGEAWRSMLVRRAVERDGQGRPVAFIGVAMDVTERVDESRRVAELGRRFELVTRTAGIGYWSVEPPLVTWNEQLRAIHGLGPQDPAPSWAEWLQRFVHPGDRERIDRRFEQWRRSGHRQSDVLVRIVRTDGEVRELSVRAGFDGPAGDTMFGIVLDLTDRRRAETALHQASERAMLAARGAGVGTWELDVRDGSAIWDEQMWRLRGLPPRAAPPTIDERLAFVHEADRDTMRLHLLEPLHPDSEPDLEFRVVWPDGTVRWIAERSTVLPDAEGRPRRRIGVEWDITDRRAAEAARQERAIALRESQAKSRFLSRMSHELRTPLNAVLGFTELLLANCAPGPEDAQRRRHLQAVRGAGQQLLALVDDVLDLASLEGGEMRVAAERVPLRALVEQTLEIVEPLRAGRGITLSTGALDGTVLADGVRLRQVLQNLLTNAIKYNRDGGSVELQSRRREGKVLLSVADTGRGMNEQQLRHLFEPFNRLGLEREGIPGTGIGLVIVKSLIERMGGSIAVRSTPGVGTVVELTLADGTDAPLPAPEPNDTRALWPLSPAGPRQPQATVLYVEDNPVNALIISELIARRPDLTLIVAEDGVTGVRRAAELQPDLILLDMQLPDIDGHEVMRRLRAQPATATTPVVALSANAMPEEIQRALSAGMIDYWTKPLDFRAFMASIAAMFGPPPG</sequence>
<dbReference type="KEGG" id="rge:RGE_21510"/>
<dbReference type="PROSITE" id="PS50113">
    <property type="entry name" value="PAC"/>
    <property type="match status" value="2"/>
</dbReference>
<evidence type="ECO:0000256" key="3">
    <source>
        <dbReference type="ARBA" id="ARBA00012438"/>
    </source>
</evidence>
<dbReference type="CDD" id="cd00082">
    <property type="entry name" value="HisKA"/>
    <property type="match status" value="1"/>
</dbReference>
<dbReference type="Gene3D" id="3.30.450.20">
    <property type="entry name" value="PAS domain"/>
    <property type="match status" value="5"/>
</dbReference>
<dbReference type="EMBL" id="AP012320">
    <property type="protein sequence ID" value="BAL95492.1"/>
    <property type="molecule type" value="Genomic_DNA"/>
</dbReference>
<dbReference type="eggNOG" id="COG2205">
    <property type="taxonomic scope" value="Bacteria"/>
</dbReference>
<dbReference type="GO" id="GO:0000155">
    <property type="term" value="F:phosphorelay sensor kinase activity"/>
    <property type="evidence" value="ECO:0007669"/>
    <property type="project" value="InterPro"/>
</dbReference>
<dbReference type="SUPFAM" id="SSF52172">
    <property type="entry name" value="CheY-like"/>
    <property type="match status" value="1"/>
</dbReference>
<dbReference type="InterPro" id="IPR003594">
    <property type="entry name" value="HATPase_dom"/>
</dbReference>
<dbReference type="PROSITE" id="PS50110">
    <property type="entry name" value="RESPONSE_REGULATORY"/>
    <property type="match status" value="1"/>
</dbReference>
<keyword evidence="4 7" id="KW-0597">Phosphoprotein</keyword>
<dbReference type="GO" id="GO:0009927">
    <property type="term" value="F:histidine phosphotransfer kinase activity"/>
    <property type="evidence" value="ECO:0007669"/>
    <property type="project" value="TreeGrafter"/>
</dbReference>
<dbReference type="InterPro" id="IPR036890">
    <property type="entry name" value="HATPase_C_sf"/>
</dbReference>
<organism evidence="11 12">
    <name type="scientific">Rubrivivax gelatinosus (strain NBRC 100245 / IL144)</name>
    <dbReference type="NCBI Taxonomy" id="983917"/>
    <lineage>
        <taxon>Bacteria</taxon>
        <taxon>Pseudomonadati</taxon>
        <taxon>Pseudomonadota</taxon>
        <taxon>Betaproteobacteria</taxon>
        <taxon>Burkholderiales</taxon>
        <taxon>Sphaerotilaceae</taxon>
        <taxon>Rubrivivax</taxon>
    </lineage>
</organism>
<proteinExistence type="predicted"/>
<evidence type="ECO:0000313" key="12">
    <source>
        <dbReference type="Proteomes" id="UP000007883"/>
    </source>
</evidence>
<reference evidence="11 12" key="1">
    <citation type="journal article" date="2012" name="J. Bacteriol.">
        <title>Complete genome sequence of phototrophic betaproteobacterium Rubrivivax gelatinosus IL144.</title>
        <authorList>
            <person name="Nagashima S."/>
            <person name="Kamimura A."/>
            <person name="Shimizu T."/>
            <person name="Nakamura-isaki S."/>
            <person name="Aono E."/>
            <person name="Sakamoto K."/>
            <person name="Ichikawa N."/>
            <person name="Nakazawa H."/>
            <person name="Sekine M."/>
            <person name="Yamazaki S."/>
            <person name="Fujita N."/>
            <person name="Shimada K."/>
            <person name="Hanada S."/>
            <person name="Nagashima K.V.P."/>
        </authorList>
    </citation>
    <scope>NUCLEOTIDE SEQUENCE [LARGE SCALE GENOMIC DNA]</scope>
    <source>
        <strain evidence="12">NBRC 100245 / IL144</strain>
    </source>
</reference>
<dbReference type="Gene3D" id="1.10.287.130">
    <property type="match status" value="1"/>
</dbReference>
<dbReference type="HOGENOM" id="CLU_000445_114_51_4"/>
<keyword evidence="12" id="KW-1185">Reference proteome</keyword>
<dbReference type="PRINTS" id="PR00344">
    <property type="entry name" value="BCTRLSENSOR"/>
</dbReference>
<comment type="catalytic activity">
    <reaction evidence="1">
        <text>ATP + protein L-histidine = ADP + protein N-phospho-L-histidine.</text>
        <dbReference type="EC" id="2.7.13.3"/>
    </reaction>
</comment>
<dbReference type="Proteomes" id="UP000007883">
    <property type="component" value="Chromosome"/>
</dbReference>
<dbReference type="InterPro" id="IPR001789">
    <property type="entry name" value="Sig_transdc_resp-reg_receiver"/>
</dbReference>
<evidence type="ECO:0000256" key="1">
    <source>
        <dbReference type="ARBA" id="ARBA00000085"/>
    </source>
</evidence>
<dbReference type="InterPro" id="IPR011006">
    <property type="entry name" value="CheY-like_superfamily"/>
</dbReference>
<dbReference type="AlphaFoldDB" id="I0HR55"/>